<dbReference type="GO" id="GO:0006282">
    <property type="term" value="P:regulation of DNA repair"/>
    <property type="evidence" value="ECO:0007669"/>
    <property type="project" value="UniProtKB-UniRule"/>
</dbReference>
<proteinExistence type="inferred from homology"/>
<sequence>MNLYESTLKKLANYCSKAEHCSSEINRKLMATTLSLEEQQRILSKLKDEGFVDDQRYAECFCREKYRFNNWGPIKIAQALRAKQINSSIIAQVIAELERERTKQKANGENKLVKLLYKKLQSIPTSLPTEKRYVRLMRWALSKGFTYEETEQIVRRITKTNESVLDEYPE</sequence>
<comment type="function">
    <text evidence="5">Modulates RecA activity.</text>
</comment>
<evidence type="ECO:0000256" key="4">
    <source>
        <dbReference type="ARBA" id="ARBA00022490"/>
    </source>
</evidence>
<comment type="similarity">
    <text evidence="2 5">Belongs to the RecX family.</text>
</comment>
<evidence type="ECO:0000313" key="8">
    <source>
        <dbReference type="Proteomes" id="UP000018031"/>
    </source>
</evidence>
<dbReference type="InterPro" id="IPR036388">
    <property type="entry name" value="WH-like_DNA-bd_sf"/>
</dbReference>
<evidence type="ECO:0000256" key="1">
    <source>
        <dbReference type="ARBA" id="ARBA00004496"/>
    </source>
</evidence>
<dbReference type="InterPro" id="IPR003783">
    <property type="entry name" value="Regulatory_RecX"/>
</dbReference>
<evidence type="ECO:0000313" key="7">
    <source>
        <dbReference type="EMBL" id="GAD05410.1"/>
    </source>
</evidence>
<dbReference type="HAMAP" id="MF_01114">
    <property type="entry name" value="RecX"/>
    <property type="match status" value="1"/>
</dbReference>
<dbReference type="Proteomes" id="UP000018031">
    <property type="component" value="Unassembled WGS sequence"/>
</dbReference>
<dbReference type="PANTHER" id="PTHR33602:SF1">
    <property type="entry name" value="REGULATORY PROTEIN RECX FAMILY PROTEIN"/>
    <property type="match status" value="1"/>
</dbReference>
<evidence type="ECO:0000256" key="3">
    <source>
        <dbReference type="ARBA" id="ARBA00018111"/>
    </source>
</evidence>
<evidence type="ECO:0000256" key="2">
    <source>
        <dbReference type="ARBA" id="ARBA00009695"/>
    </source>
</evidence>
<reference evidence="8" key="1">
    <citation type="journal article" date="2013" name="Genome">
        <title>Draft Genome Sequences of Porphyromonas crevioricanis JCM 15906T and Porphyromonas cansulci JCM 13913T Isolated from a Canine Oral Cavity.</title>
        <authorList>
            <person name="Sakamoto M."/>
            <person name="Tanaka N."/>
            <person name="Shiwa Y."/>
            <person name="Yoshikawa H."/>
            <person name="Ohkuma M."/>
        </authorList>
    </citation>
    <scope>NUCLEOTIDE SEQUENCE [LARGE SCALE GENOMIC DNA]</scope>
    <source>
        <strain evidence="8">JCM 15906</strain>
    </source>
</reference>
<dbReference type="RefSeq" id="WP_023937577.1">
    <property type="nucleotide sequence ID" value="NZ_BAOU01000030.1"/>
</dbReference>
<dbReference type="InterPro" id="IPR053924">
    <property type="entry name" value="RecX_HTH_2nd"/>
</dbReference>
<gene>
    <name evidence="5" type="primary">recX</name>
    <name evidence="7" type="ORF">PORCRE_1111</name>
</gene>
<protein>
    <recommendedName>
        <fullName evidence="3 5">Regulatory protein RecX</fullName>
    </recommendedName>
</protein>
<reference evidence="7 8" key="2">
    <citation type="journal article" date="2013" name="Genome Announc.">
        <title>Draft Genome Sequences of Porphyromonas crevioricanis JCM 15906T and Porphyromonas cansulci JCM 13913T Isolated from a Canine Oral Cavity.</title>
        <authorList>
            <person name="Sakamoto M."/>
            <person name="Tanaka N."/>
            <person name="Shiwa Y."/>
            <person name="Yoshikawa H."/>
            <person name="Ohkuma M."/>
        </authorList>
    </citation>
    <scope>NUCLEOTIDE SEQUENCE [LARGE SCALE GENOMIC DNA]</scope>
    <source>
        <strain evidence="7 8">JCM 15906</strain>
    </source>
</reference>
<dbReference type="EMBL" id="BAOU01000030">
    <property type="protein sequence ID" value="GAD05410.1"/>
    <property type="molecule type" value="Genomic_DNA"/>
</dbReference>
<dbReference type="Gene3D" id="1.10.10.10">
    <property type="entry name" value="Winged helix-like DNA-binding domain superfamily/Winged helix DNA-binding domain"/>
    <property type="match status" value="1"/>
</dbReference>
<dbReference type="AlphaFoldDB" id="T1DRS6"/>
<dbReference type="Pfam" id="PF02631">
    <property type="entry name" value="RecX_HTH2"/>
    <property type="match status" value="1"/>
</dbReference>
<comment type="subcellular location">
    <subcellularLocation>
        <location evidence="1 5">Cytoplasm</location>
    </subcellularLocation>
</comment>
<organism evidence="7 8">
    <name type="scientific">Porphyromonas crevioricanis JCM 15906</name>
    <dbReference type="NCBI Taxonomy" id="1305617"/>
    <lineage>
        <taxon>Bacteria</taxon>
        <taxon>Pseudomonadati</taxon>
        <taxon>Bacteroidota</taxon>
        <taxon>Bacteroidia</taxon>
        <taxon>Bacteroidales</taxon>
        <taxon>Porphyromonadaceae</taxon>
        <taxon>Porphyromonas</taxon>
    </lineage>
</organism>
<dbReference type="PANTHER" id="PTHR33602">
    <property type="entry name" value="REGULATORY PROTEIN RECX FAMILY PROTEIN"/>
    <property type="match status" value="1"/>
</dbReference>
<evidence type="ECO:0000259" key="6">
    <source>
        <dbReference type="Pfam" id="PF02631"/>
    </source>
</evidence>
<feature type="domain" description="RecX second three-helical" evidence="6">
    <location>
        <begin position="53"/>
        <end position="93"/>
    </location>
</feature>
<dbReference type="GO" id="GO:0005737">
    <property type="term" value="C:cytoplasm"/>
    <property type="evidence" value="ECO:0007669"/>
    <property type="project" value="UniProtKB-SubCell"/>
</dbReference>
<comment type="caution">
    <text evidence="7">The sequence shown here is derived from an EMBL/GenBank/DDBJ whole genome shotgun (WGS) entry which is preliminary data.</text>
</comment>
<evidence type="ECO:0000256" key="5">
    <source>
        <dbReference type="HAMAP-Rule" id="MF_01114"/>
    </source>
</evidence>
<keyword evidence="4 5" id="KW-0963">Cytoplasm</keyword>
<accession>T1DRS6</accession>
<name>T1DRS6_9PORP</name>